<comment type="caution">
    <text evidence="2">The sequence shown here is derived from an EMBL/GenBank/DDBJ whole genome shotgun (WGS) entry which is preliminary data.</text>
</comment>
<dbReference type="PIRSF" id="PIRSF032162">
    <property type="entry name" value="UCP032162_imp"/>
    <property type="match status" value="1"/>
</dbReference>
<dbReference type="Proteomes" id="UP000269692">
    <property type="component" value="Unassembled WGS sequence"/>
</dbReference>
<evidence type="ECO:0000313" key="2">
    <source>
        <dbReference type="EMBL" id="RLP79115.1"/>
    </source>
</evidence>
<dbReference type="OrthoDB" id="9808190at2"/>
<feature type="transmembrane region" description="Helical" evidence="1">
    <location>
        <begin position="74"/>
        <end position="93"/>
    </location>
</feature>
<dbReference type="RefSeq" id="WP_121623130.1">
    <property type="nucleotide sequence ID" value="NZ_JACIIW010000002.1"/>
</dbReference>
<dbReference type="InterPro" id="IPR019253">
    <property type="entry name" value="DUF2244_TM"/>
</dbReference>
<feature type="transmembrane region" description="Helical" evidence="1">
    <location>
        <begin position="47"/>
        <end position="68"/>
    </location>
</feature>
<reference evidence="2 3" key="1">
    <citation type="submission" date="2018-10" db="EMBL/GenBank/DDBJ databases">
        <title>Xanthobacter tagetidis genome sequencing and assembly.</title>
        <authorList>
            <person name="Maclea K.S."/>
            <person name="Goen A.E."/>
            <person name="Fatima S.A."/>
        </authorList>
    </citation>
    <scope>NUCLEOTIDE SEQUENCE [LARGE SCALE GENOMIC DNA]</scope>
    <source>
        <strain evidence="2 3">ATCC 700314</strain>
    </source>
</reference>
<protein>
    <submittedName>
        <fullName evidence="2">DUF2244 domain-containing protein</fullName>
    </submittedName>
</protein>
<name>A0A3L7AGN2_9HYPH</name>
<dbReference type="Pfam" id="PF10003">
    <property type="entry name" value="DUF2244"/>
    <property type="match status" value="1"/>
</dbReference>
<gene>
    <name evidence="2" type="ORF">D9R14_09790</name>
</gene>
<keyword evidence="1" id="KW-0812">Transmembrane</keyword>
<dbReference type="AlphaFoldDB" id="A0A3L7AGN2"/>
<evidence type="ECO:0000256" key="1">
    <source>
        <dbReference type="SAM" id="Phobius"/>
    </source>
</evidence>
<keyword evidence="1" id="KW-1133">Transmembrane helix</keyword>
<evidence type="ECO:0000313" key="3">
    <source>
        <dbReference type="Proteomes" id="UP000269692"/>
    </source>
</evidence>
<proteinExistence type="predicted"/>
<organism evidence="2 3">
    <name type="scientific">Xanthobacter tagetidis</name>
    <dbReference type="NCBI Taxonomy" id="60216"/>
    <lineage>
        <taxon>Bacteria</taxon>
        <taxon>Pseudomonadati</taxon>
        <taxon>Pseudomonadota</taxon>
        <taxon>Alphaproteobacteria</taxon>
        <taxon>Hyphomicrobiales</taxon>
        <taxon>Xanthobacteraceae</taxon>
        <taxon>Xanthobacter</taxon>
    </lineage>
</organism>
<dbReference type="EMBL" id="RCTF01000006">
    <property type="protein sequence ID" value="RLP79115.1"/>
    <property type="molecule type" value="Genomic_DNA"/>
</dbReference>
<keyword evidence="3" id="KW-1185">Reference proteome</keyword>
<keyword evidence="1" id="KW-0472">Membrane</keyword>
<accession>A0A3L7AGN2</accession>
<sequence>MTDASRSEATDVRTDARTDVHAPAVVLDEPEVYAVTLAPHRSLSQRGFLIVMAAVGGVSFVSGFVFLAMGAWPIFGFFGLDVLIIYLAFRANFRSAKAREYIRVTPSVVEVRRVPVNGRERTIRLNPFWTRIWREDDEDHGTLDVALVSGRSTVPVGRFLGPEQKGALADDLTAALQAVKRGVTRSTF</sequence>
<dbReference type="InterPro" id="IPR016990">
    <property type="entry name" value="UCP032162_TM"/>
</dbReference>